<sequence>MISTQEPTLSTPTMCYTVIEESEIYVPKSIEYSLSMDLSDTERINSSKLLSQIENKMFGRTDTFENEDTRRERINKRRAINQQKKKEQKIAERQKSKLLKSITKDAGLQINLPERKEDPKPEVPKETITKFNQDGQSMNCTLKKDVSLFHKKSKSIKEMTSMFAQKIEDASRDKSSSEISATDVTTITITTDIVDSLPKATSEVIHASSVVTPKATYTPVTTQTPKSARTPRHNHLSFSELMGTKKTPTSVNTPRIYNTRTNSLSSAHVDISIVEKPSYVQKPINIRM</sequence>
<reference evidence="1 2" key="1">
    <citation type="submission" date="2024-03" db="EMBL/GenBank/DDBJ databases">
        <title>The Acrasis kona genome and developmental transcriptomes reveal deep origins of eukaryotic multicellular pathways.</title>
        <authorList>
            <person name="Sheikh S."/>
            <person name="Fu C.-J."/>
            <person name="Brown M.W."/>
            <person name="Baldauf S.L."/>
        </authorList>
    </citation>
    <scope>NUCLEOTIDE SEQUENCE [LARGE SCALE GENOMIC DNA]</scope>
    <source>
        <strain evidence="1 2">ATCC MYA-3509</strain>
    </source>
</reference>
<evidence type="ECO:0000313" key="1">
    <source>
        <dbReference type="EMBL" id="KAL0479711.1"/>
    </source>
</evidence>
<protein>
    <submittedName>
        <fullName evidence="1">Uncharacterized protein</fullName>
    </submittedName>
</protein>
<dbReference type="AlphaFoldDB" id="A0AAW2YQJ7"/>
<comment type="caution">
    <text evidence="1">The sequence shown here is derived from an EMBL/GenBank/DDBJ whole genome shotgun (WGS) entry which is preliminary data.</text>
</comment>
<name>A0AAW2YQJ7_9EUKA</name>
<organism evidence="1 2">
    <name type="scientific">Acrasis kona</name>
    <dbReference type="NCBI Taxonomy" id="1008807"/>
    <lineage>
        <taxon>Eukaryota</taxon>
        <taxon>Discoba</taxon>
        <taxon>Heterolobosea</taxon>
        <taxon>Tetramitia</taxon>
        <taxon>Eutetramitia</taxon>
        <taxon>Acrasidae</taxon>
        <taxon>Acrasis</taxon>
    </lineage>
</organism>
<gene>
    <name evidence="1" type="ORF">AKO1_001672</name>
</gene>
<keyword evidence="2" id="KW-1185">Reference proteome</keyword>
<evidence type="ECO:0000313" key="2">
    <source>
        <dbReference type="Proteomes" id="UP001431209"/>
    </source>
</evidence>
<proteinExistence type="predicted"/>
<dbReference type="EMBL" id="JAOPGA020000588">
    <property type="protein sequence ID" value="KAL0479711.1"/>
    <property type="molecule type" value="Genomic_DNA"/>
</dbReference>
<dbReference type="Proteomes" id="UP001431209">
    <property type="component" value="Unassembled WGS sequence"/>
</dbReference>
<accession>A0AAW2YQJ7</accession>